<dbReference type="EMBL" id="JADBJN010000003">
    <property type="protein sequence ID" value="KAG5670787.1"/>
    <property type="molecule type" value="Genomic_DNA"/>
</dbReference>
<sequence>MQRNCSCENISKILKFINKWYKRNIDNQETEQHIKKLVGKSLSSHYGPLNIIQNCFEFLNEIPQIKLILKFVAKNENLQIYFDFQRESVKVLNNQQERLIKGHVFLEPSVIYIAAKNLLKKTSRLKVLSILAHEMCHLALFIVYQNSANPYEINNEFDKRKFEKIFEKCDKLKEEERSIKNVFKLYNEENYHKELIVKVPELLVYYFNDDVKFFEIFVTFKFLFDYFDENIVKDMKLFLKE</sequence>
<feature type="domain" description="SprT-like" evidence="1">
    <location>
        <begin position="80"/>
        <end position="147"/>
    </location>
</feature>
<dbReference type="Pfam" id="PF10263">
    <property type="entry name" value="SprT-like"/>
    <property type="match status" value="1"/>
</dbReference>
<name>A0A9J6BMX8_POLVA</name>
<gene>
    <name evidence="2" type="ORF">PVAND_001027</name>
</gene>
<dbReference type="Proteomes" id="UP001107558">
    <property type="component" value="Chromosome 3"/>
</dbReference>
<organism evidence="2 3">
    <name type="scientific">Polypedilum vanderplanki</name>
    <name type="common">Sleeping chironomid midge</name>
    <dbReference type="NCBI Taxonomy" id="319348"/>
    <lineage>
        <taxon>Eukaryota</taxon>
        <taxon>Metazoa</taxon>
        <taxon>Ecdysozoa</taxon>
        <taxon>Arthropoda</taxon>
        <taxon>Hexapoda</taxon>
        <taxon>Insecta</taxon>
        <taxon>Pterygota</taxon>
        <taxon>Neoptera</taxon>
        <taxon>Endopterygota</taxon>
        <taxon>Diptera</taxon>
        <taxon>Nematocera</taxon>
        <taxon>Chironomoidea</taxon>
        <taxon>Chironomidae</taxon>
        <taxon>Chironominae</taxon>
        <taxon>Polypedilum</taxon>
        <taxon>Polypedilum</taxon>
    </lineage>
</organism>
<dbReference type="AlphaFoldDB" id="A0A9J6BMX8"/>
<reference evidence="2" key="1">
    <citation type="submission" date="2021-03" db="EMBL/GenBank/DDBJ databases">
        <title>Chromosome level genome of the anhydrobiotic midge Polypedilum vanderplanki.</title>
        <authorList>
            <person name="Yoshida Y."/>
            <person name="Kikawada T."/>
            <person name="Gusev O."/>
        </authorList>
    </citation>
    <scope>NUCLEOTIDE SEQUENCE</scope>
    <source>
        <strain evidence="2">NIAS01</strain>
        <tissue evidence="2">Whole body or cell culture</tissue>
    </source>
</reference>
<accession>A0A9J6BMX8</accession>
<dbReference type="InterPro" id="IPR006640">
    <property type="entry name" value="SprT-like_domain"/>
</dbReference>
<evidence type="ECO:0000313" key="2">
    <source>
        <dbReference type="EMBL" id="KAG5670787.1"/>
    </source>
</evidence>
<evidence type="ECO:0000313" key="3">
    <source>
        <dbReference type="Proteomes" id="UP001107558"/>
    </source>
</evidence>
<evidence type="ECO:0000259" key="1">
    <source>
        <dbReference type="Pfam" id="PF10263"/>
    </source>
</evidence>
<protein>
    <recommendedName>
        <fullName evidence="1">SprT-like domain-containing protein</fullName>
    </recommendedName>
</protein>
<proteinExistence type="predicted"/>
<keyword evidence="3" id="KW-1185">Reference proteome</keyword>
<comment type="caution">
    <text evidence="2">The sequence shown here is derived from an EMBL/GenBank/DDBJ whole genome shotgun (WGS) entry which is preliminary data.</text>
</comment>
<dbReference type="GO" id="GO:0006974">
    <property type="term" value="P:DNA damage response"/>
    <property type="evidence" value="ECO:0007669"/>
    <property type="project" value="UniProtKB-ARBA"/>
</dbReference>
<dbReference type="OrthoDB" id="7739966at2759"/>